<evidence type="ECO:0000313" key="3">
    <source>
        <dbReference type="Proteomes" id="UP000678393"/>
    </source>
</evidence>
<gene>
    <name evidence="2" type="ORF">CUNI_LOCUS3008</name>
</gene>
<protein>
    <submittedName>
        <fullName evidence="2">Uncharacterized protein</fullName>
    </submittedName>
</protein>
<evidence type="ECO:0000313" key="2">
    <source>
        <dbReference type="EMBL" id="CAG5117450.1"/>
    </source>
</evidence>
<evidence type="ECO:0000256" key="1">
    <source>
        <dbReference type="SAM" id="MobiDB-lite"/>
    </source>
</evidence>
<dbReference type="EMBL" id="CAJHNH020000408">
    <property type="protein sequence ID" value="CAG5117450.1"/>
    <property type="molecule type" value="Genomic_DNA"/>
</dbReference>
<comment type="caution">
    <text evidence="2">The sequence shown here is derived from an EMBL/GenBank/DDBJ whole genome shotgun (WGS) entry which is preliminary data.</text>
</comment>
<feature type="region of interest" description="Disordered" evidence="1">
    <location>
        <begin position="1"/>
        <end position="40"/>
    </location>
</feature>
<reference evidence="2" key="1">
    <citation type="submission" date="2021-04" db="EMBL/GenBank/DDBJ databases">
        <authorList>
            <consortium name="Molecular Ecology Group"/>
        </authorList>
    </citation>
    <scope>NUCLEOTIDE SEQUENCE</scope>
</reference>
<proteinExistence type="predicted"/>
<name>A0A8S3YR80_9EUPU</name>
<accession>A0A8S3YR80</accession>
<organism evidence="2 3">
    <name type="scientific">Candidula unifasciata</name>
    <dbReference type="NCBI Taxonomy" id="100452"/>
    <lineage>
        <taxon>Eukaryota</taxon>
        <taxon>Metazoa</taxon>
        <taxon>Spiralia</taxon>
        <taxon>Lophotrochozoa</taxon>
        <taxon>Mollusca</taxon>
        <taxon>Gastropoda</taxon>
        <taxon>Heterobranchia</taxon>
        <taxon>Euthyneura</taxon>
        <taxon>Panpulmonata</taxon>
        <taxon>Eupulmonata</taxon>
        <taxon>Stylommatophora</taxon>
        <taxon>Helicina</taxon>
        <taxon>Helicoidea</taxon>
        <taxon>Geomitridae</taxon>
        <taxon>Candidula</taxon>
    </lineage>
</organism>
<dbReference type="AlphaFoldDB" id="A0A8S3YR80"/>
<feature type="compositionally biased region" description="Basic and acidic residues" evidence="1">
    <location>
        <begin position="1"/>
        <end position="13"/>
    </location>
</feature>
<feature type="compositionally biased region" description="Basic and acidic residues" evidence="1">
    <location>
        <begin position="20"/>
        <end position="30"/>
    </location>
</feature>
<dbReference type="Proteomes" id="UP000678393">
    <property type="component" value="Unassembled WGS sequence"/>
</dbReference>
<sequence length="69" mass="7859">QSDEQTMRIKQLENKLMPTHTDKENKRLTSSDKNLSPCPNPGYGNAETAYEILLWMAPAGRMLTVWPPN</sequence>
<feature type="non-terminal residue" evidence="2">
    <location>
        <position position="1"/>
    </location>
</feature>
<keyword evidence="3" id="KW-1185">Reference proteome</keyword>